<dbReference type="PROSITE" id="PS50259">
    <property type="entry name" value="G_PROTEIN_RECEP_F3_4"/>
    <property type="match status" value="1"/>
</dbReference>
<keyword evidence="12" id="KW-1185">Reference proteome</keyword>
<gene>
    <name evidence="11" type="ORF">RIMI_LOCUS11408260</name>
</gene>
<dbReference type="PRINTS" id="PR00248">
    <property type="entry name" value="GPCRMGR"/>
</dbReference>
<keyword evidence="5" id="KW-0675">Receptor</keyword>
<evidence type="ECO:0000256" key="9">
    <source>
        <dbReference type="SAM" id="Phobius"/>
    </source>
</evidence>
<comment type="subcellular location">
    <subcellularLocation>
        <location evidence="1">Cell membrane</location>
        <topology evidence="1">Multi-pass membrane protein</topology>
    </subcellularLocation>
</comment>
<dbReference type="PANTHER" id="PTHR24061:SF588">
    <property type="entry name" value="VOMERONASAL TYPE-2 RECEPTOR 26"/>
    <property type="match status" value="1"/>
</dbReference>
<sequence length="459" mass="51146">MPVSFTDCREADWAVEARDICVRTQDAIRATKERMESSADAHRSPAPTFAHNIRLRVESTKFTPRNLGPFKVLEQINPVVYRLALPPSMGITDTFHVSLLKPVCMSRFSESSAGTSGSSSDNYEGFVQRQYNALIMCNQTSFIAPHDPVCLGSCCLALAAPESENCQRCPDHEWPNKEKNKCVLRDYEFVSYETDVLASVFSIISILLSFITVLVIGIFTLFLKSPIVRANNRNLSFILLISLLFSVLCVFLFIGCPLDITCMLRQVFFGILFTVAESSILAKTIIVCIAFKATRPGSPWRKCVGVRLPYSVVLVCSSLQIGNAVIWLSVSPPYQEFNLDYPGKIIIQCNEGSLLAFSFMLGYMGFLAAVSFFLAFMVRTLPDIYNEAKYITFSMLVFCSVWICAIPAYLSSTGKHMVTVEIFAILASVGAILSCIFLPKCYNIFRMGEKGRKGNIIQK</sequence>
<keyword evidence="4 9" id="KW-1133">Transmembrane helix</keyword>
<keyword evidence="5" id="KW-0297">G-protein coupled receptor</keyword>
<dbReference type="Pfam" id="PF24626">
    <property type="entry name" value="SH3_Tf2-1"/>
    <property type="match status" value="1"/>
</dbReference>
<keyword evidence="6 9" id="KW-0472">Membrane</keyword>
<dbReference type="InterPro" id="IPR000068">
    <property type="entry name" value="GPCR_3_Ca_sens_rcpt-rel"/>
</dbReference>
<accession>A0ABN9LSS7</accession>
<reference evidence="11" key="1">
    <citation type="submission" date="2023-07" db="EMBL/GenBank/DDBJ databases">
        <authorList>
            <person name="Stuckert A."/>
        </authorList>
    </citation>
    <scope>NUCLEOTIDE SEQUENCE</scope>
</reference>
<dbReference type="PROSITE" id="PS00981">
    <property type="entry name" value="G_PROTEIN_RECEP_F3_3"/>
    <property type="match status" value="1"/>
</dbReference>
<evidence type="ECO:0000259" key="10">
    <source>
        <dbReference type="PROSITE" id="PS50259"/>
    </source>
</evidence>
<evidence type="ECO:0000256" key="8">
    <source>
        <dbReference type="ARBA" id="ARBA00023224"/>
    </source>
</evidence>
<evidence type="ECO:0000256" key="4">
    <source>
        <dbReference type="ARBA" id="ARBA00022989"/>
    </source>
</evidence>
<dbReference type="InterPro" id="IPR017978">
    <property type="entry name" value="GPCR_3_C"/>
</dbReference>
<dbReference type="InterPro" id="IPR056924">
    <property type="entry name" value="SH3_Tf2-1"/>
</dbReference>
<dbReference type="Proteomes" id="UP001176940">
    <property type="component" value="Unassembled WGS sequence"/>
</dbReference>
<feature type="domain" description="G-protein coupled receptors family 3 profile" evidence="10">
    <location>
        <begin position="197"/>
        <end position="450"/>
    </location>
</feature>
<keyword evidence="8" id="KW-0807">Transducer</keyword>
<feature type="transmembrane region" description="Helical" evidence="9">
    <location>
        <begin position="312"/>
        <end position="334"/>
    </location>
</feature>
<evidence type="ECO:0000256" key="7">
    <source>
        <dbReference type="ARBA" id="ARBA00023180"/>
    </source>
</evidence>
<evidence type="ECO:0000256" key="1">
    <source>
        <dbReference type="ARBA" id="ARBA00004651"/>
    </source>
</evidence>
<keyword evidence="2" id="KW-1003">Cell membrane</keyword>
<evidence type="ECO:0000313" key="11">
    <source>
        <dbReference type="EMBL" id="CAJ0946762.1"/>
    </source>
</evidence>
<dbReference type="InterPro" id="IPR000337">
    <property type="entry name" value="GPCR_3"/>
</dbReference>
<dbReference type="Gene3D" id="2.10.50.30">
    <property type="entry name" value="GPCR, family 3, nine cysteines domain"/>
    <property type="match status" value="1"/>
</dbReference>
<evidence type="ECO:0000313" key="12">
    <source>
        <dbReference type="Proteomes" id="UP001176940"/>
    </source>
</evidence>
<feature type="transmembrane region" description="Helical" evidence="9">
    <location>
        <begin position="235"/>
        <end position="255"/>
    </location>
</feature>
<comment type="caution">
    <text evidence="11">The sequence shown here is derived from an EMBL/GenBank/DDBJ whole genome shotgun (WGS) entry which is preliminary data.</text>
</comment>
<keyword evidence="7" id="KW-0325">Glycoprotein</keyword>
<dbReference type="Pfam" id="PF00003">
    <property type="entry name" value="7tm_3"/>
    <property type="match status" value="1"/>
</dbReference>
<feature type="transmembrane region" description="Helical" evidence="9">
    <location>
        <begin position="267"/>
        <end position="291"/>
    </location>
</feature>
<feature type="transmembrane region" description="Helical" evidence="9">
    <location>
        <begin position="354"/>
        <end position="378"/>
    </location>
</feature>
<dbReference type="EMBL" id="CAUEEQ010025756">
    <property type="protein sequence ID" value="CAJ0946762.1"/>
    <property type="molecule type" value="Genomic_DNA"/>
</dbReference>
<evidence type="ECO:0000256" key="2">
    <source>
        <dbReference type="ARBA" id="ARBA00022475"/>
    </source>
</evidence>
<dbReference type="PANTHER" id="PTHR24061">
    <property type="entry name" value="CALCIUM-SENSING RECEPTOR-RELATED"/>
    <property type="match status" value="1"/>
</dbReference>
<organism evidence="11 12">
    <name type="scientific">Ranitomeya imitator</name>
    <name type="common">mimic poison frog</name>
    <dbReference type="NCBI Taxonomy" id="111125"/>
    <lineage>
        <taxon>Eukaryota</taxon>
        <taxon>Metazoa</taxon>
        <taxon>Chordata</taxon>
        <taxon>Craniata</taxon>
        <taxon>Vertebrata</taxon>
        <taxon>Euteleostomi</taxon>
        <taxon>Amphibia</taxon>
        <taxon>Batrachia</taxon>
        <taxon>Anura</taxon>
        <taxon>Neobatrachia</taxon>
        <taxon>Hyloidea</taxon>
        <taxon>Dendrobatidae</taxon>
        <taxon>Dendrobatinae</taxon>
        <taxon>Ranitomeya</taxon>
    </lineage>
</organism>
<keyword evidence="3 9" id="KW-0812">Transmembrane</keyword>
<proteinExistence type="predicted"/>
<feature type="transmembrane region" description="Helical" evidence="9">
    <location>
        <begin position="196"/>
        <end position="223"/>
    </location>
</feature>
<feature type="transmembrane region" description="Helical" evidence="9">
    <location>
        <begin position="422"/>
        <end position="445"/>
    </location>
</feature>
<dbReference type="InterPro" id="IPR017979">
    <property type="entry name" value="GPCR_3_CS"/>
</dbReference>
<evidence type="ECO:0000256" key="3">
    <source>
        <dbReference type="ARBA" id="ARBA00022692"/>
    </source>
</evidence>
<evidence type="ECO:0000256" key="5">
    <source>
        <dbReference type="ARBA" id="ARBA00023040"/>
    </source>
</evidence>
<protein>
    <recommendedName>
        <fullName evidence="10">G-protein coupled receptors family 3 profile domain-containing protein</fullName>
    </recommendedName>
</protein>
<name>A0ABN9LSS7_9NEOB</name>
<evidence type="ECO:0000256" key="6">
    <source>
        <dbReference type="ARBA" id="ARBA00023136"/>
    </source>
</evidence>
<feature type="transmembrane region" description="Helical" evidence="9">
    <location>
        <begin position="390"/>
        <end position="410"/>
    </location>
</feature>
<dbReference type="InterPro" id="IPR038550">
    <property type="entry name" value="GPCR_3_9-Cys_sf"/>
</dbReference>